<evidence type="ECO:0000256" key="1">
    <source>
        <dbReference type="SAM" id="MobiDB-lite"/>
    </source>
</evidence>
<comment type="caution">
    <text evidence="3">The sequence shown here is derived from an EMBL/GenBank/DDBJ whole genome shotgun (WGS) entry which is preliminary data.</text>
</comment>
<proteinExistence type="predicted"/>
<keyword evidence="2" id="KW-0472">Membrane</keyword>
<name>A0A4Q2AGI1_9BURK</name>
<keyword evidence="2" id="KW-1133">Transmembrane helix</keyword>
<feature type="region of interest" description="Disordered" evidence="1">
    <location>
        <begin position="43"/>
        <end position="80"/>
    </location>
</feature>
<reference evidence="3 4" key="1">
    <citation type="submission" date="2018-08" db="EMBL/GenBank/DDBJ databases">
        <title>Mountain-cultivated ginseng endophyte, Burkholderia stabilis and its activity against ginseng root rot disease.</title>
        <authorList>
            <person name="Tapan Kumar M."/>
            <person name="Bae H."/>
            <person name="Shanmugam G."/>
            <person name="Jeon J."/>
        </authorList>
    </citation>
    <scope>NUCLEOTIDE SEQUENCE [LARGE SCALE GENOMIC DNA]</scope>
    <source>
        <strain evidence="3 4">EB159</strain>
    </source>
</reference>
<evidence type="ECO:0000313" key="3">
    <source>
        <dbReference type="EMBL" id="RXV69012.1"/>
    </source>
</evidence>
<gene>
    <name evidence="3" type="ORF">D1006_28350</name>
</gene>
<protein>
    <submittedName>
        <fullName evidence="3">Uncharacterized protein</fullName>
    </submittedName>
</protein>
<feature type="transmembrane region" description="Helical" evidence="2">
    <location>
        <begin position="20"/>
        <end position="39"/>
    </location>
</feature>
<sequence>MGDVSASVKPRGVRDSGSGIVPTLVLLALLVFAGPFFTVRRGRDRTCDGRPRRSAPRLPRSHTHRHSSLLRRSRRKKTADGLRVVRREAVGLQRKSSSAGGTHQTMRAISIRYWQSPTRLPRHVHASVYAPACACCPRNCPFRS</sequence>
<keyword evidence="2" id="KW-0812">Transmembrane</keyword>
<dbReference type="AlphaFoldDB" id="A0A4Q2AGI1"/>
<dbReference type="Proteomes" id="UP000289650">
    <property type="component" value="Unassembled WGS sequence"/>
</dbReference>
<feature type="compositionally biased region" description="Basic residues" evidence="1">
    <location>
        <begin position="52"/>
        <end position="77"/>
    </location>
</feature>
<evidence type="ECO:0000313" key="4">
    <source>
        <dbReference type="Proteomes" id="UP000289650"/>
    </source>
</evidence>
<organism evidence="3 4">
    <name type="scientific">Burkholderia stabilis</name>
    <dbReference type="NCBI Taxonomy" id="95485"/>
    <lineage>
        <taxon>Bacteria</taxon>
        <taxon>Pseudomonadati</taxon>
        <taxon>Pseudomonadota</taxon>
        <taxon>Betaproteobacteria</taxon>
        <taxon>Burkholderiales</taxon>
        <taxon>Burkholderiaceae</taxon>
        <taxon>Burkholderia</taxon>
        <taxon>Burkholderia cepacia complex</taxon>
    </lineage>
</organism>
<accession>A0A4Q2AGI1</accession>
<dbReference type="EMBL" id="QWEX01000002">
    <property type="protein sequence ID" value="RXV69012.1"/>
    <property type="molecule type" value="Genomic_DNA"/>
</dbReference>
<evidence type="ECO:0000256" key="2">
    <source>
        <dbReference type="SAM" id="Phobius"/>
    </source>
</evidence>